<dbReference type="InterPro" id="IPR007221">
    <property type="entry name" value="MreC"/>
</dbReference>
<dbReference type="InterPro" id="IPR042175">
    <property type="entry name" value="Cell/Rod_MreC_2"/>
</dbReference>
<dbReference type="AlphaFoldDB" id="A0A2N3PLQ5"/>
<proteinExistence type="predicted"/>
<organism evidence="2 3">
    <name type="scientific">Helicobacter winghamensis</name>
    <dbReference type="NCBI Taxonomy" id="157268"/>
    <lineage>
        <taxon>Bacteria</taxon>
        <taxon>Pseudomonadati</taxon>
        <taxon>Campylobacterota</taxon>
        <taxon>Epsilonproteobacteria</taxon>
        <taxon>Campylobacterales</taxon>
        <taxon>Helicobacteraceae</taxon>
        <taxon>Helicobacter</taxon>
    </lineage>
</organism>
<evidence type="ECO:0000313" key="3">
    <source>
        <dbReference type="Proteomes" id="UP000233350"/>
    </source>
</evidence>
<name>A0A2N3PLQ5_9HELI</name>
<dbReference type="STRING" id="556267.HWAG_01155"/>
<dbReference type="Gene3D" id="2.40.10.350">
    <property type="entry name" value="Rod shape-determining protein MreC, domain 2"/>
    <property type="match status" value="1"/>
</dbReference>
<gene>
    <name evidence="2" type="ORF">BCM31_06320</name>
</gene>
<dbReference type="GO" id="GO:0008360">
    <property type="term" value="P:regulation of cell shape"/>
    <property type="evidence" value="ECO:0007669"/>
    <property type="project" value="InterPro"/>
</dbReference>
<sequence>MQVSKEFHSKVLYLSDSIKIGILNFNNNVTNIIARHFNQVQQIKELTNALADKEKLQYSYDALKIEHNALLQALEVKPSVMQIAFTRMISYVEINNYTKVWLEKNKTLKQREKAIFGLISENQVAGIAIMQSGRLLGYLNGDEKCSYSVMVGDKNIPGVAKYDLNKGFVVDYIPLYPKVAIGERVYTSGFDEIFYPGVFVGVVESVEEQQGYQIARVKPSIQKVAGFYWLVDIDSQKAELILEENMESKTQEAKIFNFNSQD</sequence>
<dbReference type="GO" id="GO:0005886">
    <property type="term" value="C:plasma membrane"/>
    <property type="evidence" value="ECO:0007669"/>
    <property type="project" value="TreeGrafter"/>
</dbReference>
<dbReference type="PANTHER" id="PTHR34138">
    <property type="entry name" value="CELL SHAPE-DETERMINING PROTEIN MREC"/>
    <property type="match status" value="1"/>
</dbReference>
<dbReference type="Proteomes" id="UP000233350">
    <property type="component" value="Unassembled WGS sequence"/>
</dbReference>
<keyword evidence="3" id="KW-1185">Reference proteome</keyword>
<comment type="caution">
    <text evidence="2">The sequence shown here is derived from an EMBL/GenBank/DDBJ whole genome shotgun (WGS) entry which is preliminary data.</text>
</comment>
<evidence type="ECO:0000313" key="2">
    <source>
        <dbReference type="EMBL" id="PKT82774.1"/>
    </source>
</evidence>
<dbReference type="InterPro" id="IPR055342">
    <property type="entry name" value="MreC_beta-barrel_core"/>
</dbReference>
<dbReference type="Pfam" id="PF04085">
    <property type="entry name" value="MreC"/>
    <property type="match status" value="1"/>
</dbReference>
<reference evidence="2 3" key="1">
    <citation type="submission" date="2016-07" db="EMBL/GenBank/DDBJ databases">
        <title>Detection of Helicobacter winghamensis from caecal content of red fox (Vulpes vulpes).</title>
        <authorList>
            <person name="Zanoni R.G."/>
            <person name="Florio D."/>
            <person name="Caffara M."/>
            <person name="Renzi M."/>
            <person name="Parisi A."/>
            <person name="Pasquali F."/>
            <person name="Manfreda G."/>
        </authorList>
    </citation>
    <scope>NUCLEOTIDE SEQUENCE [LARGE SCALE GENOMIC DNA]</scope>
    <source>
        <strain evidence="2 3">295_13</strain>
    </source>
</reference>
<accession>A0A2N3PLQ5</accession>
<feature type="domain" description="Rod shape-determining protein MreC beta-barrel core" evidence="1">
    <location>
        <begin position="142"/>
        <end position="221"/>
    </location>
</feature>
<dbReference type="PANTHER" id="PTHR34138:SF1">
    <property type="entry name" value="CELL SHAPE-DETERMINING PROTEIN MREC"/>
    <property type="match status" value="1"/>
</dbReference>
<dbReference type="EMBL" id="MBPK01000001">
    <property type="protein sequence ID" value="PKT82774.1"/>
    <property type="molecule type" value="Genomic_DNA"/>
</dbReference>
<protein>
    <submittedName>
        <fullName evidence="2">Rod shape-determining protein MreC</fullName>
    </submittedName>
</protein>
<evidence type="ECO:0000259" key="1">
    <source>
        <dbReference type="Pfam" id="PF04085"/>
    </source>
</evidence>